<name>A0ABP8IFI7_9BACT</name>
<keyword evidence="2" id="KW-1185">Reference proteome</keyword>
<organism evidence="1 2">
    <name type="scientific">Hymenobacter saemangeumensis</name>
    <dbReference type="NCBI Taxonomy" id="1084522"/>
    <lineage>
        <taxon>Bacteria</taxon>
        <taxon>Pseudomonadati</taxon>
        <taxon>Bacteroidota</taxon>
        <taxon>Cytophagia</taxon>
        <taxon>Cytophagales</taxon>
        <taxon>Hymenobacteraceae</taxon>
        <taxon>Hymenobacter</taxon>
    </lineage>
</organism>
<evidence type="ECO:0000313" key="2">
    <source>
        <dbReference type="Proteomes" id="UP001501153"/>
    </source>
</evidence>
<dbReference type="RefSeq" id="WP_345236181.1">
    <property type="nucleotide sequence ID" value="NZ_BAABGZ010000025.1"/>
</dbReference>
<accession>A0ABP8IFI7</accession>
<gene>
    <name evidence="1" type="ORF">GCM10023185_22880</name>
</gene>
<protein>
    <submittedName>
        <fullName evidence="1">Uncharacterized protein</fullName>
    </submittedName>
</protein>
<comment type="caution">
    <text evidence="1">The sequence shown here is derived from an EMBL/GenBank/DDBJ whole genome shotgun (WGS) entry which is preliminary data.</text>
</comment>
<dbReference type="Proteomes" id="UP001501153">
    <property type="component" value="Unassembled WGS sequence"/>
</dbReference>
<dbReference type="EMBL" id="BAABGZ010000025">
    <property type="protein sequence ID" value="GAA4357842.1"/>
    <property type="molecule type" value="Genomic_DNA"/>
</dbReference>
<sequence length="90" mass="9777">MHDSILNLVKEAHALTESLAVETADIQQRKQLILADLSLHLVQAALRSPQPDAAELKRYLFGILTVSNGFVDDLDLKAMAAHLMAAPSTT</sequence>
<proteinExistence type="predicted"/>
<reference evidence="2" key="1">
    <citation type="journal article" date="2019" name="Int. J. Syst. Evol. Microbiol.">
        <title>The Global Catalogue of Microorganisms (GCM) 10K type strain sequencing project: providing services to taxonomists for standard genome sequencing and annotation.</title>
        <authorList>
            <consortium name="The Broad Institute Genomics Platform"/>
            <consortium name="The Broad Institute Genome Sequencing Center for Infectious Disease"/>
            <person name="Wu L."/>
            <person name="Ma J."/>
        </authorList>
    </citation>
    <scope>NUCLEOTIDE SEQUENCE [LARGE SCALE GENOMIC DNA]</scope>
    <source>
        <strain evidence="2">JCM 17923</strain>
    </source>
</reference>
<evidence type="ECO:0000313" key="1">
    <source>
        <dbReference type="EMBL" id="GAA4357842.1"/>
    </source>
</evidence>